<dbReference type="HOGENOM" id="CLU_891620_0_0_1"/>
<dbReference type="SUPFAM" id="SSF47661">
    <property type="entry name" value="t-snare proteins"/>
    <property type="match status" value="1"/>
</dbReference>
<evidence type="ECO:0000259" key="3">
    <source>
        <dbReference type="PROSITE" id="PS50192"/>
    </source>
</evidence>
<keyword evidence="2" id="KW-0812">Transmembrane</keyword>
<dbReference type="AlphaFoldDB" id="A0A098VNH7"/>
<sequence length="312" mass="35209">MPATPLLQHFDATSINDTYHMIQHPRIRSRWELFREYRDSFIAISNVRQPLIDESSFERTPSLSSWSRNNASQKNSQSSHTSVSLPNSSIANTLLYHPFIDQEYSFKYPDKRSCLNMISYVGMLAQSNLACQQLLSNACKAYAADLSEISTEYEELETKFTISSSKELLAKGSSTYKSMPIPESGHSEPLYNSNVLSHTGGSQHQSLLLSYASDNNLAAVTTIHRELFDILSAMHAMTEMLSHQGNMIDRIDLNVEASLRHLKAANIAFSKVFLCLLPQTEQYQLSHGKNWLVTMYALFLLAIIGAIVKFLR</sequence>
<accession>A0A098VNH7</accession>
<dbReference type="EMBL" id="JMKJ01000577">
    <property type="protein sequence ID" value="KGG50510.1"/>
    <property type="molecule type" value="Genomic_DNA"/>
</dbReference>
<dbReference type="InterPro" id="IPR000727">
    <property type="entry name" value="T_SNARE_dom"/>
</dbReference>
<dbReference type="GO" id="GO:0016020">
    <property type="term" value="C:membrane"/>
    <property type="evidence" value="ECO:0007669"/>
    <property type="project" value="InterPro"/>
</dbReference>
<evidence type="ECO:0000256" key="1">
    <source>
        <dbReference type="SAM" id="MobiDB-lite"/>
    </source>
</evidence>
<dbReference type="VEuPathDB" id="MicrosporidiaDB:DI09_68p180"/>
<dbReference type="Gene3D" id="1.20.5.110">
    <property type="match status" value="1"/>
</dbReference>
<organism evidence="4 5">
    <name type="scientific">Mitosporidium daphniae</name>
    <dbReference type="NCBI Taxonomy" id="1485682"/>
    <lineage>
        <taxon>Eukaryota</taxon>
        <taxon>Fungi</taxon>
        <taxon>Fungi incertae sedis</taxon>
        <taxon>Microsporidia</taxon>
        <taxon>Mitosporidium</taxon>
    </lineage>
</organism>
<dbReference type="GO" id="GO:0016192">
    <property type="term" value="P:vesicle-mediated transport"/>
    <property type="evidence" value="ECO:0007669"/>
    <property type="project" value="InterPro"/>
</dbReference>
<name>A0A098VNH7_9MICR</name>
<feature type="region of interest" description="Disordered" evidence="1">
    <location>
        <begin position="60"/>
        <end position="85"/>
    </location>
</feature>
<feature type="domain" description="T-SNARE coiled-coil homology" evidence="3">
    <location>
        <begin position="210"/>
        <end position="272"/>
    </location>
</feature>
<reference evidence="4 5" key="1">
    <citation type="submission" date="2014-04" db="EMBL/GenBank/DDBJ databases">
        <title>A new species of microsporidia sheds light on the evolution of extreme parasitism.</title>
        <authorList>
            <person name="Haag K.L."/>
            <person name="James T.Y."/>
            <person name="Larsson R."/>
            <person name="Schaer T.M."/>
            <person name="Refardt D."/>
            <person name="Pombert J.-F."/>
            <person name="Ebert D."/>
        </authorList>
    </citation>
    <scope>NUCLEOTIDE SEQUENCE [LARGE SCALE GENOMIC DNA]</scope>
    <source>
        <strain evidence="4 5">UGP3</strain>
        <tissue evidence="4">Spores</tissue>
    </source>
</reference>
<protein>
    <recommendedName>
        <fullName evidence="3">t-SNARE coiled-coil homology domain-containing protein</fullName>
    </recommendedName>
</protein>
<dbReference type="InterPro" id="IPR010989">
    <property type="entry name" value="SNARE"/>
</dbReference>
<feature type="transmembrane region" description="Helical" evidence="2">
    <location>
        <begin position="291"/>
        <end position="311"/>
    </location>
</feature>
<keyword evidence="5" id="KW-1185">Reference proteome</keyword>
<evidence type="ECO:0000313" key="5">
    <source>
        <dbReference type="Proteomes" id="UP000029725"/>
    </source>
</evidence>
<dbReference type="PROSITE" id="PS50192">
    <property type="entry name" value="T_SNARE"/>
    <property type="match status" value="1"/>
</dbReference>
<keyword evidence="2" id="KW-0472">Membrane</keyword>
<evidence type="ECO:0000256" key="2">
    <source>
        <dbReference type="SAM" id="Phobius"/>
    </source>
</evidence>
<dbReference type="Proteomes" id="UP000029725">
    <property type="component" value="Unassembled WGS sequence"/>
</dbReference>
<keyword evidence="2" id="KW-1133">Transmembrane helix</keyword>
<evidence type="ECO:0000313" key="4">
    <source>
        <dbReference type="EMBL" id="KGG50510.1"/>
    </source>
</evidence>
<dbReference type="RefSeq" id="XP_013236937.1">
    <property type="nucleotide sequence ID" value="XM_013381483.1"/>
</dbReference>
<proteinExistence type="predicted"/>
<gene>
    <name evidence="4" type="ORF">DI09_68p180</name>
</gene>
<dbReference type="GeneID" id="25260611"/>
<comment type="caution">
    <text evidence="4">The sequence shown here is derived from an EMBL/GenBank/DDBJ whole genome shotgun (WGS) entry which is preliminary data.</text>
</comment>